<dbReference type="PANTHER" id="PTHR43280">
    <property type="entry name" value="ARAC-FAMILY TRANSCRIPTIONAL REGULATOR"/>
    <property type="match status" value="1"/>
</dbReference>
<evidence type="ECO:0000256" key="1">
    <source>
        <dbReference type="ARBA" id="ARBA00023015"/>
    </source>
</evidence>
<keyword evidence="2" id="KW-0238">DNA-binding</keyword>
<organism evidence="6 7">
    <name type="scientific">Gordonia cholesterolivorans</name>
    <dbReference type="NCBI Taxonomy" id="559625"/>
    <lineage>
        <taxon>Bacteria</taxon>
        <taxon>Bacillati</taxon>
        <taxon>Actinomycetota</taxon>
        <taxon>Actinomycetes</taxon>
        <taxon>Mycobacteriales</taxon>
        <taxon>Gordoniaceae</taxon>
        <taxon>Gordonia</taxon>
    </lineage>
</organism>
<keyword evidence="3" id="KW-0804">Transcription</keyword>
<accession>A0ABP5UUN8</accession>
<proteinExistence type="predicted"/>
<evidence type="ECO:0000256" key="4">
    <source>
        <dbReference type="SAM" id="MobiDB-lite"/>
    </source>
</evidence>
<dbReference type="InterPro" id="IPR018060">
    <property type="entry name" value="HTH_AraC"/>
</dbReference>
<dbReference type="RefSeq" id="WP_006897987.1">
    <property type="nucleotide sequence ID" value="NZ_BAAARB010000015.1"/>
</dbReference>
<dbReference type="SMART" id="SM00342">
    <property type="entry name" value="HTH_ARAC"/>
    <property type="match status" value="1"/>
</dbReference>
<feature type="region of interest" description="Disordered" evidence="4">
    <location>
        <begin position="1"/>
        <end position="26"/>
    </location>
</feature>
<feature type="domain" description="HTH araC/xylS-type" evidence="5">
    <location>
        <begin position="254"/>
        <end position="353"/>
    </location>
</feature>
<dbReference type="Gene3D" id="1.10.10.60">
    <property type="entry name" value="Homeodomain-like"/>
    <property type="match status" value="1"/>
</dbReference>
<protein>
    <submittedName>
        <fullName evidence="6">Helix-turn-helix domain-containing protein</fullName>
    </submittedName>
</protein>
<dbReference type="SUPFAM" id="SSF46689">
    <property type="entry name" value="Homeodomain-like"/>
    <property type="match status" value="1"/>
</dbReference>
<dbReference type="InterPro" id="IPR035418">
    <property type="entry name" value="AraC-bd_2"/>
</dbReference>
<gene>
    <name evidence="6" type="ORF">GCM10009855_27590</name>
</gene>
<keyword evidence="1" id="KW-0805">Transcription regulation</keyword>
<feature type="compositionally biased region" description="Polar residues" evidence="4">
    <location>
        <begin position="7"/>
        <end position="18"/>
    </location>
</feature>
<evidence type="ECO:0000256" key="2">
    <source>
        <dbReference type="ARBA" id="ARBA00023125"/>
    </source>
</evidence>
<dbReference type="EMBL" id="BAAARB010000015">
    <property type="protein sequence ID" value="GAA2385905.1"/>
    <property type="molecule type" value="Genomic_DNA"/>
</dbReference>
<reference evidence="7" key="1">
    <citation type="journal article" date="2019" name="Int. J. Syst. Evol. Microbiol.">
        <title>The Global Catalogue of Microorganisms (GCM) 10K type strain sequencing project: providing services to taxonomists for standard genome sequencing and annotation.</title>
        <authorList>
            <consortium name="The Broad Institute Genomics Platform"/>
            <consortium name="The Broad Institute Genome Sequencing Center for Infectious Disease"/>
            <person name="Wu L."/>
            <person name="Ma J."/>
        </authorList>
    </citation>
    <scope>NUCLEOTIDE SEQUENCE [LARGE SCALE GENOMIC DNA]</scope>
    <source>
        <strain evidence="7">JCM 16227</strain>
    </source>
</reference>
<dbReference type="InterPro" id="IPR009057">
    <property type="entry name" value="Homeodomain-like_sf"/>
</dbReference>
<keyword evidence="7" id="KW-1185">Reference proteome</keyword>
<dbReference type="PANTHER" id="PTHR43280:SF31">
    <property type="entry name" value="TRANSCRIPTIONAL REGULATORY PROTEIN"/>
    <property type="match status" value="1"/>
</dbReference>
<comment type="caution">
    <text evidence="6">The sequence shown here is derived from an EMBL/GenBank/DDBJ whole genome shotgun (WGS) entry which is preliminary data.</text>
</comment>
<evidence type="ECO:0000313" key="6">
    <source>
        <dbReference type="EMBL" id="GAA2385905.1"/>
    </source>
</evidence>
<dbReference type="Proteomes" id="UP001501170">
    <property type="component" value="Unassembled WGS sequence"/>
</dbReference>
<name>A0ABP5UUN8_9ACTN</name>
<dbReference type="Pfam" id="PF14525">
    <property type="entry name" value="AraC_binding_2"/>
    <property type="match status" value="1"/>
</dbReference>
<evidence type="ECO:0000259" key="5">
    <source>
        <dbReference type="PROSITE" id="PS01124"/>
    </source>
</evidence>
<dbReference type="PROSITE" id="PS01124">
    <property type="entry name" value="HTH_ARAC_FAMILY_2"/>
    <property type="match status" value="1"/>
</dbReference>
<dbReference type="Pfam" id="PF12833">
    <property type="entry name" value="HTH_18"/>
    <property type="match status" value="1"/>
</dbReference>
<evidence type="ECO:0000256" key="3">
    <source>
        <dbReference type="ARBA" id="ARBA00023163"/>
    </source>
</evidence>
<evidence type="ECO:0000313" key="7">
    <source>
        <dbReference type="Proteomes" id="UP001501170"/>
    </source>
</evidence>
<sequence>MPHSATLPKTSLSNTRASFPQAARPGLATRLTPRTVAEWEARLGVGSVPTRPRPDRFTGHSGTTAYSPTVDVRIAEPETFHAMRFAQSLSSIVTYCALQPAMTMERTAERVRNEPSDSLVVSVSGMRGQSLIRQNGREFVYGPGDLVFVSNATPYSLVTNAVADPSGLLIPFNRLGKHRHIAERLQRPIAANTPLARAAAVFVRRFAAETSALNAGQATGTVSEQAAVDLIVAALSELDGSPTGTEDNALFVQEAARDLIDRHHRDPSFSPDAIAERLHLSRRQLYRYFENCDTSLASRIADRRLQTAHEMLMQNAGASISTIALSSGFPTVATFRNRFKQRYGVGPVEYRHRVRG</sequence>